<protein>
    <submittedName>
        <fullName evidence="1">Uncharacterized protein</fullName>
    </submittedName>
</protein>
<dbReference type="AlphaFoldDB" id="A0A7J7KZX6"/>
<evidence type="ECO:0000313" key="1">
    <source>
        <dbReference type="EMBL" id="KAF6135903.1"/>
    </source>
</evidence>
<proteinExistence type="predicted"/>
<comment type="caution">
    <text evidence="1">The sequence shown here is derived from an EMBL/GenBank/DDBJ whole genome shotgun (WGS) entry which is preliminary data.</text>
</comment>
<reference evidence="1 2" key="1">
    <citation type="journal article" date="2020" name="IScience">
        <title>Genome Sequencing of the Endangered Kingdonia uniflora (Circaeasteraceae, Ranunculales) Reveals Potential Mechanisms of Evolutionary Specialization.</title>
        <authorList>
            <person name="Sun Y."/>
            <person name="Deng T."/>
            <person name="Zhang A."/>
            <person name="Moore M.J."/>
            <person name="Landis J.B."/>
            <person name="Lin N."/>
            <person name="Zhang H."/>
            <person name="Zhang X."/>
            <person name="Huang J."/>
            <person name="Zhang X."/>
            <person name="Sun H."/>
            <person name="Wang H."/>
        </authorList>
    </citation>
    <scope>NUCLEOTIDE SEQUENCE [LARGE SCALE GENOMIC DNA]</scope>
    <source>
        <strain evidence="1">TB1705</strain>
        <tissue evidence="1">Leaf</tissue>
    </source>
</reference>
<name>A0A7J7KZX6_9MAGN</name>
<sequence length="124" mass="13940">MMGHLWFQTANDSVPLGYLAAVADLDSAAQYDRGSAISASLRNSLDTAVTTGGAITGFVKLLMYWFYDYCGVGHPIVKEDAKYSAYLRLRAWKRGNRKKTNDQATNLFILGRYHIYHRTVNTII</sequence>
<evidence type="ECO:0000313" key="2">
    <source>
        <dbReference type="Proteomes" id="UP000541444"/>
    </source>
</evidence>
<dbReference type="Proteomes" id="UP000541444">
    <property type="component" value="Unassembled WGS sequence"/>
</dbReference>
<organism evidence="1 2">
    <name type="scientific">Kingdonia uniflora</name>
    <dbReference type="NCBI Taxonomy" id="39325"/>
    <lineage>
        <taxon>Eukaryota</taxon>
        <taxon>Viridiplantae</taxon>
        <taxon>Streptophyta</taxon>
        <taxon>Embryophyta</taxon>
        <taxon>Tracheophyta</taxon>
        <taxon>Spermatophyta</taxon>
        <taxon>Magnoliopsida</taxon>
        <taxon>Ranunculales</taxon>
        <taxon>Circaeasteraceae</taxon>
        <taxon>Kingdonia</taxon>
    </lineage>
</organism>
<accession>A0A7J7KZX6</accession>
<dbReference type="EMBL" id="JACGCM010002768">
    <property type="protein sequence ID" value="KAF6135903.1"/>
    <property type="molecule type" value="Genomic_DNA"/>
</dbReference>
<keyword evidence="2" id="KW-1185">Reference proteome</keyword>
<gene>
    <name evidence="1" type="ORF">GIB67_006795</name>
</gene>